<dbReference type="EMBL" id="CP046173">
    <property type="protein sequence ID" value="QIS18266.1"/>
    <property type="molecule type" value="Genomic_DNA"/>
</dbReference>
<feature type="compositionally biased region" description="Polar residues" evidence="1">
    <location>
        <begin position="1"/>
        <end position="15"/>
    </location>
</feature>
<organism evidence="2 3">
    <name type="scientific">Nocardia terpenica</name>
    <dbReference type="NCBI Taxonomy" id="455432"/>
    <lineage>
        <taxon>Bacteria</taxon>
        <taxon>Bacillati</taxon>
        <taxon>Actinomycetota</taxon>
        <taxon>Actinomycetes</taxon>
        <taxon>Mycobacteriales</taxon>
        <taxon>Nocardiaceae</taxon>
        <taxon>Nocardia</taxon>
    </lineage>
</organism>
<feature type="region of interest" description="Disordered" evidence="1">
    <location>
        <begin position="1"/>
        <end position="63"/>
    </location>
</feature>
<dbReference type="AlphaFoldDB" id="A0A6G9YZ54"/>
<feature type="compositionally biased region" description="Basic and acidic residues" evidence="1">
    <location>
        <begin position="39"/>
        <end position="49"/>
    </location>
</feature>
<dbReference type="RefSeq" id="WP_167485586.1">
    <property type="nucleotide sequence ID" value="NZ_CP046173.1"/>
</dbReference>
<accession>A0A6G9YZ54</accession>
<name>A0A6G9YZ54_9NOCA</name>
<evidence type="ECO:0000313" key="2">
    <source>
        <dbReference type="EMBL" id="QIS18266.1"/>
    </source>
</evidence>
<dbReference type="Proteomes" id="UP000500953">
    <property type="component" value="Chromosome"/>
</dbReference>
<protein>
    <submittedName>
        <fullName evidence="2">Uncharacterized protein</fullName>
    </submittedName>
</protein>
<evidence type="ECO:0000256" key="1">
    <source>
        <dbReference type="SAM" id="MobiDB-lite"/>
    </source>
</evidence>
<gene>
    <name evidence="2" type="ORF">F6W96_08220</name>
</gene>
<feature type="compositionally biased region" description="Polar residues" evidence="1">
    <location>
        <begin position="24"/>
        <end position="35"/>
    </location>
</feature>
<sequence length="91" mass="9998">MTMSTPPRLNSSAEYSSAPGYSVRSRSQATISPRGSASMRDDIHRELPRRTRSGGQHSGRIVGMRTVRQGVDLVISDEDTKKMSKYLKSAA</sequence>
<evidence type="ECO:0000313" key="3">
    <source>
        <dbReference type="Proteomes" id="UP000500953"/>
    </source>
</evidence>
<reference evidence="2 3" key="1">
    <citation type="journal article" date="2019" name="ACS Chem. Biol.">
        <title>Identification and Mobilization of a Cryptic Antibiotic Biosynthesis Gene Locus from a Human-Pathogenic Nocardia Isolate.</title>
        <authorList>
            <person name="Herisse M."/>
            <person name="Ishida K."/>
            <person name="Porter J.L."/>
            <person name="Howden B."/>
            <person name="Hertweck C."/>
            <person name="Stinear T.P."/>
            <person name="Pidot S.J."/>
        </authorList>
    </citation>
    <scope>NUCLEOTIDE SEQUENCE [LARGE SCALE GENOMIC DNA]</scope>
    <source>
        <strain evidence="2 3">AUSMDU00012715</strain>
    </source>
</reference>
<proteinExistence type="predicted"/>